<feature type="binding site" evidence="12">
    <location>
        <position position="228"/>
    </location>
    <ligand>
        <name>Ca(2+)</name>
        <dbReference type="ChEBI" id="CHEBI:29108"/>
    </ligand>
</feature>
<evidence type="ECO:0000256" key="7">
    <source>
        <dbReference type="ARBA" id="ARBA00022842"/>
    </source>
</evidence>
<keyword evidence="6 12" id="KW-0106">Calcium</keyword>
<dbReference type="InterPro" id="IPR015377">
    <property type="entry name" value="Fumarylacetoacetase_N"/>
</dbReference>
<feature type="domain" description="Fumarylacetoacetase N-terminal" evidence="15">
    <location>
        <begin position="14"/>
        <end position="112"/>
    </location>
</feature>
<evidence type="ECO:0000256" key="4">
    <source>
        <dbReference type="ARBA" id="ARBA00022723"/>
    </source>
</evidence>
<feature type="binding site" evidence="12">
    <location>
        <position position="120"/>
    </location>
    <ligand>
        <name>Ca(2+)</name>
        <dbReference type="ChEBI" id="CHEBI:29108"/>
    </ligand>
</feature>
<name>W2S2P7_CYPE1</name>
<comment type="similarity">
    <text evidence="2 13">Belongs to the FAH family.</text>
</comment>
<dbReference type="GO" id="GO:0006572">
    <property type="term" value="P:L-tyrosine catabolic process"/>
    <property type="evidence" value="ECO:0007669"/>
    <property type="project" value="UniProtKB-UniRule"/>
</dbReference>
<evidence type="ECO:0000256" key="5">
    <source>
        <dbReference type="ARBA" id="ARBA00022801"/>
    </source>
</evidence>
<dbReference type="GO" id="GO:0004334">
    <property type="term" value="F:fumarylacetoacetase activity"/>
    <property type="evidence" value="ECO:0007669"/>
    <property type="project" value="UniProtKB-UniRule"/>
</dbReference>
<dbReference type="InParanoid" id="W2S2P7"/>
<proteinExistence type="inferred from homology"/>
<evidence type="ECO:0000256" key="1">
    <source>
        <dbReference type="ARBA" id="ARBA00004782"/>
    </source>
</evidence>
<evidence type="ECO:0000259" key="14">
    <source>
        <dbReference type="Pfam" id="PF01557"/>
    </source>
</evidence>
<dbReference type="GeneID" id="19969439"/>
<dbReference type="Pfam" id="PF01557">
    <property type="entry name" value="FAA_hydrolase"/>
    <property type="match status" value="1"/>
</dbReference>
<keyword evidence="17" id="KW-1185">Reference proteome</keyword>
<evidence type="ECO:0000256" key="13">
    <source>
        <dbReference type="RuleBase" id="RU366008"/>
    </source>
</evidence>
<dbReference type="eggNOG" id="KOG2843">
    <property type="taxonomic scope" value="Eukaryota"/>
</dbReference>
<dbReference type="InterPro" id="IPR005959">
    <property type="entry name" value="Fumarylacetoacetase"/>
</dbReference>
<dbReference type="Gene3D" id="2.30.30.230">
    <property type="entry name" value="Fumarylacetoacetase, N-terminal domain"/>
    <property type="match status" value="1"/>
</dbReference>
<evidence type="ECO:0000313" key="16">
    <source>
        <dbReference type="EMBL" id="ETN42942.1"/>
    </source>
</evidence>
<keyword evidence="4 12" id="KW-0479">Metal-binding</keyword>
<dbReference type="PANTHER" id="PTHR43069">
    <property type="entry name" value="FUMARYLACETOACETASE"/>
    <property type="match status" value="1"/>
</dbReference>
<feature type="domain" description="Fumarylacetoacetase-like C-terminal" evidence="14">
    <location>
        <begin position="118"/>
        <end position="387"/>
    </location>
</feature>
<dbReference type="SUPFAM" id="SSF56529">
    <property type="entry name" value="FAH"/>
    <property type="match status" value="1"/>
</dbReference>
<reference evidence="16 17" key="1">
    <citation type="submission" date="2013-03" db="EMBL/GenBank/DDBJ databases">
        <title>The Genome Sequence of Phialophora europaea CBS 101466.</title>
        <authorList>
            <consortium name="The Broad Institute Genomics Platform"/>
            <person name="Cuomo C."/>
            <person name="de Hoog S."/>
            <person name="Gorbushina A."/>
            <person name="Walker B."/>
            <person name="Young S.K."/>
            <person name="Zeng Q."/>
            <person name="Gargeya S."/>
            <person name="Fitzgerald M."/>
            <person name="Haas B."/>
            <person name="Abouelleil A."/>
            <person name="Allen A.W."/>
            <person name="Alvarado L."/>
            <person name="Arachchi H.M."/>
            <person name="Berlin A.M."/>
            <person name="Chapman S.B."/>
            <person name="Gainer-Dewar J."/>
            <person name="Goldberg J."/>
            <person name="Griggs A."/>
            <person name="Gujja S."/>
            <person name="Hansen M."/>
            <person name="Howarth C."/>
            <person name="Imamovic A."/>
            <person name="Ireland A."/>
            <person name="Larimer J."/>
            <person name="McCowan C."/>
            <person name="Murphy C."/>
            <person name="Pearson M."/>
            <person name="Poon T.W."/>
            <person name="Priest M."/>
            <person name="Roberts A."/>
            <person name="Saif S."/>
            <person name="Shea T."/>
            <person name="Sisk P."/>
            <person name="Sykes S."/>
            <person name="Wortman J."/>
            <person name="Nusbaum C."/>
            <person name="Birren B."/>
        </authorList>
    </citation>
    <scope>NUCLEOTIDE SEQUENCE [LARGE SCALE GENOMIC DNA]</scope>
    <source>
        <strain evidence="16 17">CBS 101466</strain>
    </source>
</reference>
<dbReference type="RefSeq" id="XP_008714678.1">
    <property type="nucleotide sequence ID" value="XM_008716456.1"/>
</dbReference>
<evidence type="ECO:0000256" key="10">
    <source>
        <dbReference type="PIRSR" id="PIRSR605959-1"/>
    </source>
</evidence>
<evidence type="ECO:0000256" key="2">
    <source>
        <dbReference type="ARBA" id="ARBA00010211"/>
    </source>
</evidence>
<dbReference type="SUPFAM" id="SSF63433">
    <property type="entry name" value="Fumarylacetoacetate hydrolase, FAH, N-terminal domain"/>
    <property type="match status" value="1"/>
</dbReference>
<feature type="binding site" evidence="12">
    <location>
        <position position="228"/>
    </location>
    <ligand>
        <name>Mg(2+)</name>
        <dbReference type="ChEBI" id="CHEBI:18420"/>
    </ligand>
</feature>
<dbReference type="Proteomes" id="UP000030752">
    <property type="component" value="Unassembled WGS sequence"/>
</dbReference>
<dbReference type="Pfam" id="PF09298">
    <property type="entry name" value="FAA_hydrolase_N"/>
    <property type="match status" value="1"/>
</dbReference>
<dbReference type="InterPro" id="IPR036663">
    <property type="entry name" value="Fumarylacetoacetase_C_sf"/>
</dbReference>
<dbReference type="HOGENOM" id="CLU_026207_2_0_1"/>
<keyword evidence="5 13" id="KW-0378">Hydrolase</keyword>
<keyword evidence="7 12" id="KW-0460">Magnesium</keyword>
<dbReference type="Gene3D" id="3.90.850.10">
    <property type="entry name" value="Fumarylacetoacetase-like, C-terminal domain"/>
    <property type="match status" value="1"/>
</dbReference>
<accession>W2S2P7</accession>
<evidence type="ECO:0000256" key="11">
    <source>
        <dbReference type="PIRSR" id="PIRSR605959-2"/>
    </source>
</evidence>
<keyword evidence="8 13" id="KW-0828">Tyrosine catabolism</keyword>
<feature type="binding site" evidence="12">
    <location>
        <position position="194"/>
    </location>
    <ligand>
        <name>Ca(2+)</name>
        <dbReference type="ChEBI" id="CHEBI:29108"/>
    </ligand>
</feature>
<dbReference type="InterPro" id="IPR011234">
    <property type="entry name" value="Fumarylacetoacetase-like_C"/>
</dbReference>
<dbReference type="EMBL" id="KB822718">
    <property type="protein sequence ID" value="ETN42942.1"/>
    <property type="molecule type" value="Genomic_DNA"/>
</dbReference>
<dbReference type="NCBIfam" id="TIGR01266">
    <property type="entry name" value="fum_ac_acetase"/>
    <property type="match status" value="1"/>
</dbReference>
<evidence type="ECO:0000256" key="9">
    <source>
        <dbReference type="ARBA" id="ARBA00023232"/>
    </source>
</evidence>
<dbReference type="UniPathway" id="UPA00139">
    <property type="reaction ID" value="UER00341"/>
</dbReference>
<dbReference type="GO" id="GO:0046872">
    <property type="term" value="F:metal ion binding"/>
    <property type="evidence" value="ECO:0007669"/>
    <property type="project" value="UniProtKB-UniRule"/>
</dbReference>
<feature type="binding site" evidence="12">
    <location>
        <position position="196"/>
    </location>
    <ligand>
        <name>Ca(2+)</name>
        <dbReference type="ChEBI" id="CHEBI:29108"/>
    </ligand>
</feature>
<feature type="binding site" evidence="11">
    <location>
        <position position="235"/>
    </location>
    <ligand>
        <name>substrate</name>
    </ligand>
</feature>
<dbReference type="AlphaFoldDB" id="W2S2P7"/>
<evidence type="ECO:0000313" key="17">
    <source>
        <dbReference type="Proteomes" id="UP000030752"/>
    </source>
</evidence>
<evidence type="ECO:0000256" key="6">
    <source>
        <dbReference type="ARBA" id="ARBA00022837"/>
    </source>
</evidence>
<dbReference type="InterPro" id="IPR036462">
    <property type="entry name" value="Fumarylacetoacetase_N_sf"/>
</dbReference>
<dbReference type="GO" id="GO:0006559">
    <property type="term" value="P:L-phenylalanine catabolic process"/>
    <property type="evidence" value="ECO:0007669"/>
    <property type="project" value="UniProtKB-UniRule"/>
</dbReference>
<dbReference type="OrthoDB" id="9971669at2759"/>
<dbReference type="EC" id="3.7.1.2" evidence="3 13"/>
<evidence type="ECO:0000256" key="8">
    <source>
        <dbReference type="ARBA" id="ARBA00022878"/>
    </source>
</evidence>
<dbReference type="PANTHER" id="PTHR43069:SF5">
    <property type="entry name" value="FUMARYLACETOACETASE"/>
    <property type="match status" value="1"/>
</dbReference>
<evidence type="ECO:0000256" key="3">
    <source>
        <dbReference type="ARBA" id="ARBA00012094"/>
    </source>
</evidence>
<dbReference type="VEuPathDB" id="FungiDB:HMPREF1541_02100"/>
<feature type="binding site" evidence="11">
    <location>
        <position position="343"/>
    </location>
    <ligand>
        <name>substrate</name>
    </ligand>
</feature>
<comment type="cofactor">
    <cofactor evidence="13">
        <name>Mg(2+)</name>
        <dbReference type="ChEBI" id="CHEBI:18420"/>
    </cofactor>
    <cofactor evidence="13">
        <name>Ca(2+)</name>
        <dbReference type="ChEBI" id="CHEBI:29108"/>
    </cofactor>
</comment>
<sequence length="412" mass="44195">MAPSAYASHFSDRNIPFGIASSKKHPNRQAVTRLADSVLFLADLCEHDLFSTVQGLPDNVFARSALNDFAALDRSVFKAVRQTIQDAFRSHGLEGFPRDSVEDISAVTMHLPVNVGDFADFSCSLEHVKNAGRIIINDERPPPAFFNLPIVYQGRASSVVVSGTPIERPMGQFRDKTAPGAPVIFGPTRALDYELEFAAVVGKPLSMRQRLKAADADNHIFGFVVLNDWSARDIQAFEMMPLGPANGKNLGTTISPWVVTLDALEPYRLPTPPRTLPVPLHLDDPDNGAYDVRMQVEVVVGDSATVIGASEVQSLYWTIRQMVAHIVSAGSALRTGDLLATGTVSGPGKGTHGCLLEATSGGVTLIQLENGSTRAYLEDGDVVRMTAVAGGADSGIGWGDCVGELLPAQPYK</sequence>
<feature type="binding site" evidence="12">
    <location>
        <position position="248"/>
    </location>
    <ligand>
        <name>Mg(2+)</name>
        <dbReference type="ChEBI" id="CHEBI:18420"/>
    </ligand>
</feature>
<dbReference type="STRING" id="1220924.W2S2P7"/>
<feature type="binding site" evidence="12">
    <location>
        <position position="252"/>
    </location>
    <ligand>
        <name>Mg(2+)</name>
        <dbReference type="ChEBI" id="CHEBI:18420"/>
    </ligand>
</feature>
<keyword evidence="9 13" id="KW-0585">Phenylalanine catabolism</keyword>
<evidence type="ECO:0000256" key="12">
    <source>
        <dbReference type="PIRSR" id="PIRSR605959-3"/>
    </source>
</evidence>
<comment type="catalytic activity">
    <reaction evidence="13">
        <text>4-fumarylacetoacetate + H2O = acetoacetate + fumarate + H(+)</text>
        <dbReference type="Rhea" id="RHEA:10244"/>
        <dbReference type="ChEBI" id="CHEBI:13705"/>
        <dbReference type="ChEBI" id="CHEBI:15377"/>
        <dbReference type="ChEBI" id="CHEBI:15378"/>
        <dbReference type="ChEBI" id="CHEBI:18034"/>
        <dbReference type="ChEBI" id="CHEBI:29806"/>
        <dbReference type="EC" id="3.7.1.2"/>
    </reaction>
</comment>
<dbReference type="GO" id="GO:1902000">
    <property type="term" value="P:homogentisate catabolic process"/>
    <property type="evidence" value="ECO:0007669"/>
    <property type="project" value="TreeGrafter"/>
</dbReference>
<gene>
    <name evidence="16" type="ORF">HMPREF1541_02100</name>
</gene>
<feature type="active site" description="Proton acceptor" evidence="10">
    <location>
        <position position="127"/>
    </location>
</feature>
<organism evidence="16 17">
    <name type="scientific">Cyphellophora europaea (strain CBS 101466)</name>
    <name type="common">Phialophora europaea</name>
    <dbReference type="NCBI Taxonomy" id="1220924"/>
    <lineage>
        <taxon>Eukaryota</taxon>
        <taxon>Fungi</taxon>
        <taxon>Dikarya</taxon>
        <taxon>Ascomycota</taxon>
        <taxon>Pezizomycotina</taxon>
        <taxon>Eurotiomycetes</taxon>
        <taxon>Chaetothyriomycetidae</taxon>
        <taxon>Chaetothyriales</taxon>
        <taxon>Cyphellophoraceae</taxon>
        <taxon>Cyphellophora</taxon>
    </lineage>
</organism>
<protein>
    <recommendedName>
        <fullName evidence="3 13">Fumarylacetoacetase</fullName>
        <ecNumber evidence="3 13">3.7.1.2</ecNumber>
    </recommendedName>
    <alternativeName>
        <fullName evidence="13">Fumarylacetoacetate hydrolase</fullName>
    </alternativeName>
</protein>
<comment type="pathway">
    <text evidence="1 13">Amino-acid degradation; L-phenylalanine degradation; acetoacetate and fumarate from L-phenylalanine: step 6/6.</text>
</comment>
<evidence type="ECO:0000259" key="15">
    <source>
        <dbReference type="Pfam" id="PF09298"/>
    </source>
</evidence>